<evidence type="ECO:0000313" key="4">
    <source>
        <dbReference type="Proteomes" id="UP000799537"/>
    </source>
</evidence>
<keyword evidence="4" id="KW-1185">Reference proteome</keyword>
<evidence type="ECO:0000256" key="2">
    <source>
        <dbReference type="SAM" id="SignalP"/>
    </source>
</evidence>
<feature type="signal peptide" evidence="2">
    <location>
        <begin position="1"/>
        <end position="24"/>
    </location>
</feature>
<accession>A0A6A6CQD6</accession>
<dbReference type="GeneID" id="54558695"/>
<proteinExistence type="predicted"/>
<feature type="chain" id="PRO_5025558373" evidence="2">
    <location>
        <begin position="25"/>
        <end position="184"/>
    </location>
</feature>
<protein>
    <submittedName>
        <fullName evidence="3">Uncharacterized protein</fullName>
    </submittedName>
</protein>
<dbReference type="EMBL" id="ML993588">
    <property type="protein sequence ID" value="KAF2169281.1"/>
    <property type="molecule type" value="Genomic_DNA"/>
</dbReference>
<feature type="region of interest" description="Disordered" evidence="1">
    <location>
        <begin position="162"/>
        <end position="184"/>
    </location>
</feature>
<evidence type="ECO:0000313" key="3">
    <source>
        <dbReference type="EMBL" id="KAF2169281.1"/>
    </source>
</evidence>
<keyword evidence="2" id="KW-0732">Signal</keyword>
<reference evidence="3" key="1">
    <citation type="journal article" date="2020" name="Stud. Mycol.">
        <title>101 Dothideomycetes genomes: a test case for predicting lifestyles and emergence of pathogens.</title>
        <authorList>
            <person name="Haridas S."/>
            <person name="Albert R."/>
            <person name="Binder M."/>
            <person name="Bloem J."/>
            <person name="Labutti K."/>
            <person name="Salamov A."/>
            <person name="Andreopoulos B."/>
            <person name="Baker S."/>
            <person name="Barry K."/>
            <person name="Bills G."/>
            <person name="Bluhm B."/>
            <person name="Cannon C."/>
            <person name="Castanera R."/>
            <person name="Culley D."/>
            <person name="Daum C."/>
            <person name="Ezra D."/>
            <person name="Gonzalez J."/>
            <person name="Henrissat B."/>
            <person name="Kuo A."/>
            <person name="Liang C."/>
            <person name="Lipzen A."/>
            <person name="Lutzoni F."/>
            <person name="Magnuson J."/>
            <person name="Mondo S."/>
            <person name="Nolan M."/>
            <person name="Ohm R."/>
            <person name="Pangilinan J."/>
            <person name="Park H.-J."/>
            <person name="Ramirez L."/>
            <person name="Alfaro M."/>
            <person name="Sun H."/>
            <person name="Tritt A."/>
            <person name="Yoshinaga Y."/>
            <person name="Zwiers L.-H."/>
            <person name="Turgeon B."/>
            <person name="Goodwin S."/>
            <person name="Spatafora J."/>
            <person name="Crous P."/>
            <person name="Grigoriev I."/>
        </authorList>
    </citation>
    <scope>NUCLEOTIDE SEQUENCE</scope>
    <source>
        <strain evidence="3">ATCC 36951</strain>
    </source>
</reference>
<organism evidence="3 4">
    <name type="scientific">Zasmidium cellare ATCC 36951</name>
    <dbReference type="NCBI Taxonomy" id="1080233"/>
    <lineage>
        <taxon>Eukaryota</taxon>
        <taxon>Fungi</taxon>
        <taxon>Dikarya</taxon>
        <taxon>Ascomycota</taxon>
        <taxon>Pezizomycotina</taxon>
        <taxon>Dothideomycetes</taxon>
        <taxon>Dothideomycetidae</taxon>
        <taxon>Mycosphaerellales</taxon>
        <taxon>Mycosphaerellaceae</taxon>
        <taxon>Zasmidium</taxon>
    </lineage>
</organism>
<dbReference type="Proteomes" id="UP000799537">
    <property type="component" value="Unassembled WGS sequence"/>
</dbReference>
<sequence>MTRLKTLHAALGLLIGVMATLSSAAPPYMSFSFWPMNTSSGVHAQPTSTIHSHTWTLNSSLSFHTSPTGTTRSQTTISRVTSGGGQEVTFQLDYNFAGHQLGSSFGLGQDACIEGFTHALSYCDDKDGNLFQNGLVHASVQAVPVTFLTFVVESGSEKRSVRSEAREALEQQGPCHGDGVGRGF</sequence>
<gene>
    <name evidence="3" type="ORF">M409DRAFT_20507</name>
</gene>
<dbReference type="RefSeq" id="XP_033670170.1">
    <property type="nucleotide sequence ID" value="XM_033805423.1"/>
</dbReference>
<dbReference type="AlphaFoldDB" id="A0A6A6CQD6"/>
<name>A0A6A6CQD6_ZASCE</name>
<evidence type="ECO:0000256" key="1">
    <source>
        <dbReference type="SAM" id="MobiDB-lite"/>
    </source>
</evidence>